<reference evidence="1 2" key="2">
    <citation type="journal article" date="2017" name="Front. Plant Sci.">
        <title>Gene Classification and Mining of Molecular Markers Useful in Red Clover (Trifolium pratense) Breeding.</title>
        <authorList>
            <person name="Istvanek J."/>
            <person name="Dluhosova J."/>
            <person name="Dluhos P."/>
            <person name="Patkova L."/>
            <person name="Nedelnik J."/>
            <person name="Repkova J."/>
        </authorList>
    </citation>
    <scope>NUCLEOTIDE SEQUENCE [LARGE SCALE GENOMIC DNA]</scope>
    <source>
        <strain evidence="2">cv. Tatra</strain>
        <tissue evidence="1">Young leaves</tissue>
    </source>
</reference>
<name>A0A2K3PI69_TRIPR</name>
<dbReference type="EMBL" id="ASHM01007283">
    <property type="protein sequence ID" value="PNY14971.1"/>
    <property type="molecule type" value="Genomic_DNA"/>
</dbReference>
<dbReference type="AlphaFoldDB" id="A0A2K3PI69"/>
<sequence length="44" mass="4935">ETKEQSSSRKRKRDSDPAIVGAIDELIPSFPDSSMERLRILMGS</sequence>
<evidence type="ECO:0000313" key="2">
    <source>
        <dbReference type="Proteomes" id="UP000236291"/>
    </source>
</evidence>
<gene>
    <name evidence="1" type="ORF">L195_g011660</name>
</gene>
<organism evidence="1 2">
    <name type="scientific">Trifolium pratense</name>
    <name type="common">Red clover</name>
    <dbReference type="NCBI Taxonomy" id="57577"/>
    <lineage>
        <taxon>Eukaryota</taxon>
        <taxon>Viridiplantae</taxon>
        <taxon>Streptophyta</taxon>
        <taxon>Embryophyta</taxon>
        <taxon>Tracheophyta</taxon>
        <taxon>Spermatophyta</taxon>
        <taxon>Magnoliopsida</taxon>
        <taxon>eudicotyledons</taxon>
        <taxon>Gunneridae</taxon>
        <taxon>Pentapetalae</taxon>
        <taxon>rosids</taxon>
        <taxon>fabids</taxon>
        <taxon>Fabales</taxon>
        <taxon>Fabaceae</taxon>
        <taxon>Papilionoideae</taxon>
        <taxon>50 kb inversion clade</taxon>
        <taxon>NPAAA clade</taxon>
        <taxon>Hologalegina</taxon>
        <taxon>IRL clade</taxon>
        <taxon>Trifolieae</taxon>
        <taxon>Trifolium</taxon>
    </lineage>
</organism>
<reference evidence="1 2" key="1">
    <citation type="journal article" date="2014" name="Am. J. Bot.">
        <title>Genome assembly and annotation for red clover (Trifolium pratense; Fabaceae).</title>
        <authorList>
            <person name="Istvanek J."/>
            <person name="Jaros M."/>
            <person name="Krenek A."/>
            <person name="Repkova J."/>
        </authorList>
    </citation>
    <scope>NUCLEOTIDE SEQUENCE [LARGE SCALE GENOMIC DNA]</scope>
    <source>
        <strain evidence="2">cv. Tatra</strain>
        <tissue evidence="1">Young leaves</tissue>
    </source>
</reference>
<protein>
    <submittedName>
        <fullName evidence="1">Uncharacterized protein</fullName>
    </submittedName>
</protein>
<evidence type="ECO:0000313" key="1">
    <source>
        <dbReference type="EMBL" id="PNY14971.1"/>
    </source>
</evidence>
<accession>A0A2K3PI69</accession>
<feature type="non-terminal residue" evidence="1">
    <location>
        <position position="1"/>
    </location>
</feature>
<comment type="caution">
    <text evidence="1">The sequence shown here is derived from an EMBL/GenBank/DDBJ whole genome shotgun (WGS) entry which is preliminary data.</text>
</comment>
<dbReference type="Proteomes" id="UP000236291">
    <property type="component" value="Unassembled WGS sequence"/>
</dbReference>
<proteinExistence type="predicted"/>